<proteinExistence type="predicted"/>
<feature type="domain" description="HTH cro/C1-type" evidence="1">
    <location>
        <begin position="15"/>
        <end position="69"/>
    </location>
</feature>
<name>A0A4R3NFU0_9GAMM</name>
<accession>A0A4R3NFU0</accession>
<dbReference type="SUPFAM" id="SSF47413">
    <property type="entry name" value="lambda repressor-like DNA-binding domains"/>
    <property type="match status" value="1"/>
</dbReference>
<reference evidence="2 3" key="1">
    <citation type="submission" date="2019-03" db="EMBL/GenBank/DDBJ databases">
        <title>Genomic analyses of the natural microbiome of Caenorhabditis elegans.</title>
        <authorList>
            <person name="Samuel B."/>
        </authorList>
    </citation>
    <scope>NUCLEOTIDE SEQUENCE [LARGE SCALE GENOMIC DNA]</scope>
    <source>
        <strain evidence="2 3">JUb102</strain>
    </source>
</reference>
<evidence type="ECO:0000313" key="3">
    <source>
        <dbReference type="Proteomes" id="UP000295055"/>
    </source>
</evidence>
<dbReference type="Proteomes" id="UP000295055">
    <property type="component" value="Unassembled WGS sequence"/>
</dbReference>
<evidence type="ECO:0000313" key="2">
    <source>
        <dbReference type="EMBL" id="TCT31000.1"/>
    </source>
</evidence>
<dbReference type="EMBL" id="SMAS01000008">
    <property type="protein sequence ID" value="TCT31000.1"/>
    <property type="molecule type" value="Genomic_DNA"/>
</dbReference>
<dbReference type="AlphaFoldDB" id="A0A4R3NFU0"/>
<dbReference type="CDD" id="cd00093">
    <property type="entry name" value="HTH_XRE"/>
    <property type="match status" value="1"/>
</dbReference>
<dbReference type="PROSITE" id="PS50943">
    <property type="entry name" value="HTH_CROC1"/>
    <property type="match status" value="1"/>
</dbReference>
<dbReference type="SMART" id="SM00530">
    <property type="entry name" value="HTH_XRE"/>
    <property type="match status" value="1"/>
</dbReference>
<evidence type="ECO:0000259" key="1">
    <source>
        <dbReference type="PROSITE" id="PS50943"/>
    </source>
</evidence>
<sequence>MSENHTISEIIGHKITLIREYHHLSLKELADEIGVCEFQQLKYEKGKARIPVDKLKQYADYFEISLLSFFIFSEAEKKFIIHYLNKK</sequence>
<gene>
    <name evidence="2" type="ORF">EC835_108149</name>
</gene>
<dbReference type="GO" id="GO:0003677">
    <property type="term" value="F:DNA binding"/>
    <property type="evidence" value="ECO:0007669"/>
    <property type="project" value="InterPro"/>
</dbReference>
<protein>
    <recommendedName>
        <fullName evidence="1">HTH cro/C1-type domain-containing protein</fullName>
    </recommendedName>
</protein>
<dbReference type="OrthoDB" id="6461917at2"/>
<dbReference type="Gene3D" id="1.10.260.40">
    <property type="entry name" value="lambda repressor-like DNA-binding domains"/>
    <property type="match status" value="1"/>
</dbReference>
<dbReference type="RefSeq" id="WP_132496909.1">
    <property type="nucleotide sequence ID" value="NZ_SMAS01000008.1"/>
</dbReference>
<dbReference type="InterPro" id="IPR001387">
    <property type="entry name" value="Cro/C1-type_HTH"/>
</dbReference>
<organism evidence="2 3">
    <name type="scientific">Providencia alcalifaciens</name>
    <dbReference type="NCBI Taxonomy" id="126385"/>
    <lineage>
        <taxon>Bacteria</taxon>
        <taxon>Pseudomonadati</taxon>
        <taxon>Pseudomonadota</taxon>
        <taxon>Gammaproteobacteria</taxon>
        <taxon>Enterobacterales</taxon>
        <taxon>Morganellaceae</taxon>
        <taxon>Providencia</taxon>
    </lineage>
</organism>
<comment type="caution">
    <text evidence="2">The sequence shown here is derived from an EMBL/GenBank/DDBJ whole genome shotgun (WGS) entry which is preliminary data.</text>
</comment>
<dbReference type="InterPro" id="IPR010982">
    <property type="entry name" value="Lambda_DNA-bd_dom_sf"/>
</dbReference>